<feature type="compositionally biased region" description="Basic residues" evidence="2">
    <location>
        <begin position="103"/>
        <end position="118"/>
    </location>
</feature>
<gene>
    <name evidence="3" type="ORF">C1H76_2541</name>
</gene>
<dbReference type="Proteomes" id="UP000308133">
    <property type="component" value="Unassembled WGS sequence"/>
</dbReference>
<evidence type="ECO:0000313" key="3">
    <source>
        <dbReference type="EMBL" id="TKX25308.1"/>
    </source>
</evidence>
<sequence>MPYPEYTVCKHQALKDEYKDLVAEFGDSKRLTRLQSRIGCMFGIPAGPAKDKQFADVVTKLEYTRRDLRALRAKELRSTDIHPQVPMEGHNRLSRDPSLERDHRKRGRGTHHGRRHRDTRSPSIGIMQRSEHQRLRLYDRQASAGGELELRDRLEVQRLERVWQMEMQRVEEERAQRERLIKDRNDQLIAEQRRRAEQLRIEHERAEQERLQRERETTALIERKKLEEREEKRKLLLRDIYILKGHMACEREGDEEAGKMVVMMLDVLAQEKSPFAIEWKALNLGLIEFLKYKKRNSAWAAKVIDKLLELTVAIGVAHKGTEELDVAGKLCDELTMMMREEPVDTYGVTGSALMSSW</sequence>
<accession>A0A4U7B279</accession>
<protein>
    <submittedName>
        <fullName evidence="3">Uncharacterized protein</fullName>
    </submittedName>
</protein>
<dbReference type="EMBL" id="PTQR01000030">
    <property type="protein sequence ID" value="TKX25308.1"/>
    <property type="molecule type" value="Genomic_DNA"/>
</dbReference>
<reference evidence="3 4" key="1">
    <citation type="submission" date="2018-02" db="EMBL/GenBank/DDBJ databases">
        <title>Draft genome sequences of Elsinoe sp., causing black scab on jojoba.</title>
        <authorList>
            <person name="Stodart B."/>
            <person name="Jeffress S."/>
            <person name="Ash G."/>
            <person name="Arun Chinnappa K."/>
        </authorList>
    </citation>
    <scope>NUCLEOTIDE SEQUENCE [LARGE SCALE GENOMIC DNA]</scope>
    <source>
        <strain evidence="3 4">Hillstone_2</strain>
    </source>
</reference>
<evidence type="ECO:0000313" key="4">
    <source>
        <dbReference type="Proteomes" id="UP000308133"/>
    </source>
</evidence>
<evidence type="ECO:0000256" key="1">
    <source>
        <dbReference type="SAM" id="Coils"/>
    </source>
</evidence>
<organism evidence="3 4">
    <name type="scientific">Elsinoe australis</name>
    <dbReference type="NCBI Taxonomy" id="40998"/>
    <lineage>
        <taxon>Eukaryota</taxon>
        <taxon>Fungi</taxon>
        <taxon>Dikarya</taxon>
        <taxon>Ascomycota</taxon>
        <taxon>Pezizomycotina</taxon>
        <taxon>Dothideomycetes</taxon>
        <taxon>Dothideomycetidae</taxon>
        <taxon>Myriangiales</taxon>
        <taxon>Elsinoaceae</taxon>
        <taxon>Elsinoe</taxon>
    </lineage>
</organism>
<feature type="region of interest" description="Disordered" evidence="2">
    <location>
        <begin position="75"/>
        <end position="132"/>
    </location>
</feature>
<evidence type="ECO:0000256" key="2">
    <source>
        <dbReference type="SAM" id="MobiDB-lite"/>
    </source>
</evidence>
<name>A0A4U7B279_9PEZI</name>
<dbReference type="AlphaFoldDB" id="A0A4U7B279"/>
<keyword evidence="1" id="KW-0175">Coiled coil</keyword>
<proteinExistence type="predicted"/>
<feature type="coiled-coil region" evidence="1">
    <location>
        <begin position="167"/>
        <end position="216"/>
    </location>
</feature>
<comment type="caution">
    <text evidence="3">The sequence shown here is derived from an EMBL/GenBank/DDBJ whole genome shotgun (WGS) entry which is preliminary data.</text>
</comment>
<feature type="compositionally biased region" description="Basic and acidic residues" evidence="2">
    <location>
        <begin position="89"/>
        <end position="102"/>
    </location>
</feature>